<dbReference type="EMBL" id="KK119164">
    <property type="protein sequence ID" value="KFM74923.1"/>
    <property type="molecule type" value="Genomic_DNA"/>
</dbReference>
<dbReference type="InterPro" id="IPR013087">
    <property type="entry name" value="Znf_C2H2_type"/>
</dbReference>
<feature type="domain" description="C2H2-type" evidence="12">
    <location>
        <begin position="143"/>
        <end position="170"/>
    </location>
</feature>
<dbReference type="PROSITE" id="PS00028">
    <property type="entry name" value="ZINC_FINGER_C2H2_1"/>
    <property type="match status" value="6"/>
</dbReference>
<comment type="subcellular location">
    <subcellularLocation>
        <location evidence="1">Nucleus</location>
    </subcellularLocation>
</comment>
<evidence type="ECO:0000313" key="13">
    <source>
        <dbReference type="EMBL" id="KFM74923.1"/>
    </source>
</evidence>
<proteinExistence type="inferred from homology"/>
<dbReference type="GO" id="GO:0000981">
    <property type="term" value="F:DNA-binding transcription factor activity, RNA polymerase II-specific"/>
    <property type="evidence" value="ECO:0007669"/>
    <property type="project" value="TreeGrafter"/>
</dbReference>
<evidence type="ECO:0000256" key="4">
    <source>
        <dbReference type="ARBA" id="ARBA00022737"/>
    </source>
</evidence>
<evidence type="ECO:0000256" key="6">
    <source>
        <dbReference type="ARBA" id="ARBA00022833"/>
    </source>
</evidence>
<reference evidence="13 14" key="1">
    <citation type="submission" date="2013-11" db="EMBL/GenBank/DDBJ databases">
        <title>Genome sequencing of Stegodyphus mimosarum.</title>
        <authorList>
            <person name="Bechsgaard J."/>
        </authorList>
    </citation>
    <scope>NUCLEOTIDE SEQUENCE [LARGE SCALE GENOMIC DNA]</scope>
</reference>
<keyword evidence="10" id="KW-0539">Nucleus</keyword>
<dbReference type="STRING" id="407821.A0A087UC34"/>
<keyword evidence="6" id="KW-0862">Zinc</keyword>
<evidence type="ECO:0000256" key="8">
    <source>
        <dbReference type="ARBA" id="ARBA00023125"/>
    </source>
</evidence>
<dbReference type="FunFam" id="3.30.160.60:FF:000508">
    <property type="entry name" value="Myeloid zinc finger 1"/>
    <property type="match status" value="1"/>
</dbReference>
<keyword evidence="7" id="KW-0805">Transcription regulation</keyword>
<dbReference type="GO" id="GO:0005634">
    <property type="term" value="C:nucleus"/>
    <property type="evidence" value="ECO:0007669"/>
    <property type="project" value="UniProtKB-SubCell"/>
</dbReference>
<dbReference type="PANTHER" id="PTHR24394:SF44">
    <property type="entry name" value="ZINC FINGER PROTEIN 271-LIKE"/>
    <property type="match status" value="1"/>
</dbReference>
<dbReference type="FunFam" id="3.30.160.60:FF:001289">
    <property type="entry name" value="Zinc finger protein 574"/>
    <property type="match status" value="1"/>
</dbReference>
<evidence type="ECO:0000256" key="11">
    <source>
        <dbReference type="PROSITE-ProRule" id="PRU00042"/>
    </source>
</evidence>
<dbReference type="FunFam" id="3.30.160.60:FF:000100">
    <property type="entry name" value="Zinc finger 45-like"/>
    <property type="match status" value="1"/>
</dbReference>
<dbReference type="Proteomes" id="UP000054359">
    <property type="component" value="Unassembled WGS sequence"/>
</dbReference>
<keyword evidence="4" id="KW-0677">Repeat</keyword>
<dbReference type="GO" id="GO:0003677">
    <property type="term" value="F:DNA binding"/>
    <property type="evidence" value="ECO:0007669"/>
    <property type="project" value="UniProtKB-KW"/>
</dbReference>
<keyword evidence="5 11" id="KW-0863">Zinc-finger</keyword>
<feature type="non-terminal residue" evidence="13">
    <location>
        <position position="262"/>
    </location>
</feature>
<accession>A0A087UC34</accession>
<dbReference type="GO" id="GO:0042802">
    <property type="term" value="F:identical protein binding"/>
    <property type="evidence" value="ECO:0007669"/>
    <property type="project" value="UniProtKB-ARBA"/>
</dbReference>
<organism evidence="13 14">
    <name type="scientific">Stegodyphus mimosarum</name>
    <name type="common">African social velvet spider</name>
    <dbReference type="NCBI Taxonomy" id="407821"/>
    <lineage>
        <taxon>Eukaryota</taxon>
        <taxon>Metazoa</taxon>
        <taxon>Ecdysozoa</taxon>
        <taxon>Arthropoda</taxon>
        <taxon>Chelicerata</taxon>
        <taxon>Arachnida</taxon>
        <taxon>Araneae</taxon>
        <taxon>Araneomorphae</taxon>
        <taxon>Entelegynae</taxon>
        <taxon>Eresoidea</taxon>
        <taxon>Eresidae</taxon>
        <taxon>Stegodyphus</taxon>
    </lineage>
</organism>
<evidence type="ECO:0000256" key="2">
    <source>
        <dbReference type="ARBA" id="ARBA00006991"/>
    </source>
</evidence>
<feature type="domain" description="C2H2-type" evidence="12">
    <location>
        <begin position="206"/>
        <end position="233"/>
    </location>
</feature>
<keyword evidence="8" id="KW-0238">DNA-binding</keyword>
<dbReference type="OrthoDB" id="3069995at2759"/>
<feature type="domain" description="C2H2-type" evidence="12">
    <location>
        <begin position="86"/>
        <end position="114"/>
    </location>
</feature>
<dbReference type="FunFam" id="3.30.160.60:FF:000358">
    <property type="entry name" value="zinc finger protein 24"/>
    <property type="match status" value="1"/>
</dbReference>
<feature type="domain" description="C2H2-type" evidence="12">
    <location>
        <begin position="234"/>
        <end position="261"/>
    </location>
</feature>
<evidence type="ECO:0000256" key="1">
    <source>
        <dbReference type="ARBA" id="ARBA00004123"/>
    </source>
</evidence>
<dbReference type="Gene3D" id="3.30.160.60">
    <property type="entry name" value="Classic Zinc Finger"/>
    <property type="match status" value="6"/>
</dbReference>
<name>A0A087UC34_STEMI</name>
<dbReference type="SUPFAM" id="SSF57667">
    <property type="entry name" value="beta-beta-alpha zinc fingers"/>
    <property type="match status" value="4"/>
</dbReference>
<evidence type="ECO:0000256" key="5">
    <source>
        <dbReference type="ARBA" id="ARBA00022771"/>
    </source>
</evidence>
<comment type="similarity">
    <text evidence="2">Belongs to the krueppel C2H2-type zinc-finger protein family.</text>
</comment>
<dbReference type="SMART" id="SM00355">
    <property type="entry name" value="ZnF_C2H2"/>
    <property type="match status" value="6"/>
</dbReference>
<keyword evidence="3" id="KW-0479">Metal-binding</keyword>
<evidence type="ECO:0000256" key="9">
    <source>
        <dbReference type="ARBA" id="ARBA00023163"/>
    </source>
</evidence>
<evidence type="ECO:0000256" key="10">
    <source>
        <dbReference type="ARBA" id="ARBA00023242"/>
    </source>
</evidence>
<feature type="domain" description="C2H2-type" evidence="12">
    <location>
        <begin position="115"/>
        <end position="142"/>
    </location>
</feature>
<evidence type="ECO:0000256" key="3">
    <source>
        <dbReference type="ARBA" id="ARBA00022723"/>
    </source>
</evidence>
<dbReference type="GO" id="GO:0008270">
    <property type="term" value="F:zinc ion binding"/>
    <property type="evidence" value="ECO:0007669"/>
    <property type="project" value="UniProtKB-KW"/>
</dbReference>
<keyword evidence="9" id="KW-0804">Transcription</keyword>
<dbReference type="InterPro" id="IPR036236">
    <property type="entry name" value="Znf_C2H2_sf"/>
</dbReference>
<dbReference type="AlphaFoldDB" id="A0A087UC34"/>
<feature type="domain" description="C2H2-type" evidence="12">
    <location>
        <begin position="178"/>
        <end position="205"/>
    </location>
</feature>
<dbReference type="PROSITE" id="PS50157">
    <property type="entry name" value="ZINC_FINGER_C2H2_2"/>
    <property type="match status" value="6"/>
</dbReference>
<keyword evidence="14" id="KW-1185">Reference proteome</keyword>
<evidence type="ECO:0000313" key="14">
    <source>
        <dbReference type="Proteomes" id="UP000054359"/>
    </source>
</evidence>
<gene>
    <name evidence="13" type="ORF">X975_01646</name>
</gene>
<sequence>MAKNSSTENTDTQISHLEKNDNNMFSKEILLDKYVVNSFYDSQHDVLLTVEDMQESDKRERDINNIKAKNLSTPEKHSDFVKQKPFVCLLCDKRFGSKSAQAKHYKKQHTVRKLPECLICGRHFVENFVLKQHYLTHSGEKPHECDVCKKGFNSKYNLKRHYTLHSEVKTNYTVEKKFACDLCDKMFCTKSALYRHCLNHTGDKRYVCDMCGKSFYQKSDVKRHYTCHTGDKPYECKNCDKRFTKKDSLMRHYNRHTHKAHM</sequence>
<evidence type="ECO:0000259" key="12">
    <source>
        <dbReference type="PROSITE" id="PS50157"/>
    </source>
</evidence>
<protein>
    <submittedName>
        <fullName evidence="13">Zinc finger protein 155</fullName>
    </submittedName>
</protein>
<dbReference type="PANTHER" id="PTHR24394">
    <property type="entry name" value="ZINC FINGER PROTEIN"/>
    <property type="match status" value="1"/>
</dbReference>
<dbReference type="Pfam" id="PF00096">
    <property type="entry name" value="zf-C2H2"/>
    <property type="match status" value="4"/>
</dbReference>
<evidence type="ECO:0000256" key="7">
    <source>
        <dbReference type="ARBA" id="ARBA00023015"/>
    </source>
</evidence>